<accession>A0AAD6X4Q6</accession>
<dbReference type="AlphaFoldDB" id="A0AAD6X4Q6"/>
<comment type="caution">
    <text evidence="2">The sequence shown here is derived from an EMBL/GenBank/DDBJ whole genome shotgun (WGS) entry which is preliminary data.</text>
</comment>
<sequence>MLQRENVDEGASQDELTGPANAPDDDAMAIYSEDADLGVPSFDPIALSAPSPPPPRSESPAPSSTRRSTRKRGASTTHDDAPAPKSKKTEATVAPETSTSVKKRGKRKTKPWSVRHTDDKIYTSFEFLAKFPEEYRELYGDTPPAFSFPLNSIEVKIESPGLVYTFCPWNLRGVRDMSNNRSVQPHNLITSSETHTEFEVYTEFEPVALQQTHCGHVATHMQLSLRQCELEFFSPYKRVAEFDPWAEHGAFPPAMPNLNIFT</sequence>
<reference evidence="2" key="1">
    <citation type="submission" date="2023-03" db="EMBL/GenBank/DDBJ databases">
        <title>Massive genome expansion in bonnet fungi (Mycena s.s.) driven by repeated elements and novel gene families across ecological guilds.</title>
        <authorList>
            <consortium name="Lawrence Berkeley National Laboratory"/>
            <person name="Harder C.B."/>
            <person name="Miyauchi S."/>
            <person name="Viragh M."/>
            <person name="Kuo A."/>
            <person name="Thoen E."/>
            <person name="Andreopoulos B."/>
            <person name="Lu D."/>
            <person name="Skrede I."/>
            <person name="Drula E."/>
            <person name="Henrissat B."/>
            <person name="Morin E."/>
            <person name="Kohler A."/>
            <person name="Barry K."/>
            <person name="LaButti K."/>
            <person name="Morin E."/>
            <person name="Salamov A."/>
            <person name="Lipzen A."/>
            <person name="Mereny Z."/>
            <person name="Hegedus B."/>
            <person name="Baldrian P."/>
            <person name="Stursova M."/>
            <person name="Weitz H."/>
            <person name="Taylor A."/>
            <person name="Grigoriev I.V."/>
            <person name="Nagy L.G."/>
            <person name="Martin F."/>
            <person name="Kauserud H."/>
        </authorList>
    </citation>
    <scope>NUCLEOTIDE SEQUENCE</scope>
    <source>
        <strain evidence="2">CBHHK200</strain>
    </source>
</reference>
<organism evidence="2 3">
    <name type="scientific">Mycena alexandri</name>
    <dbReference type="NCBI Taxonomy" id="1745969"/>
    <lineage>
        <taxon>Eukaryota</taxon>
        <taxon>Fungi</taxon>
        <taxon>Dikarya</taxon>
        <taxon>Basidiomycota</taxon>
        <taxon>Agaricomycotina</taxon>
        <taxon>Agaricomycetes</taxon>
        <taxon>Agaricomycetidae</taxon>
        <taxon>Agaricales</taxon>
        <taxon>Marasmiineae</taxon>
        <taxon>Mycenaceae</taxon>
        <taxon>Mycena</taxon>
    </lineage>
</organism>
<protein>
    <submittedName>
        <fullName evidence="2">Uncharacterized protein</fullName>
    </submittedName>
</protein>
<proteinExistence type="predicted"/>
<feature type="compositionally biased region" description="Basic and acidic residues" evidence="1">
    <location>
        <begin position="77"/>
        <end position="90"/>
    </location>
</feature>
<evidence type="ECO:0000256" key="1">
    <source>
        <dbReference type="SAM" id="MobiDB-lite"/>
    </source>
</evidence>
<dbReference type="Proteomes" id="UP001218188">
    <property type="component" value="Unassembled WGS sequence"/>
</dbReference>
<evidence type="ECO:0000313" key="3">
    <source>
        <dbReference type="Proteomes" id="UP001218188"/>
    </source>
</evidence>
<feature type="region of interest" description="Disordered" evidence="1">
    <location>
        <begin position="1"/>
        <end position="113"/>
    </location>
</feature>
<dbReference type="EMBL" id="JARJCM010000054">
    <property type="protein sequence ID" value="KAJ7034851.1"/>
    <property type="molecule type" value="Genomic_DNA"/>
</dbReference>
<keyword evidence="3" id="KW-1185">Reference proteome</keyword>
<feature type="compositionally biased region" description="Basic residues" evidence="1">
    <location>
        <begin position="101"/>
        <end position="110"/>
    </location>
</feature>
<name>A0AAD6X4Q6_9AGAR</name>
<gene>
    <name evidence="2" type="ORF">C8F04DRAFT_1182853</name>
</gene>
<evidence type="ECO:0000313" key="2">
    <source>
        <dbReference type="EMBL" id="KAJ7034851.1"/>
    </source>
</evidence>